<evidence type="ECO:0000256" key="1">
    <source>
        <dbReference type="SAM" id="MobiDB-lite"/>
    </source>
</evidence>
<evidence type="ECO:0000313" key="2">
    <source>
        <dbReference type="EMBL" id="KAF7123558.1"/>
    </source>
</evidence>
<accession>A0A834L8D4</accession>
<dbReference type="AlphaFoldDB" id="A0A834L8D4"/>
<evidence type="ECO:0000313" key="3">
    <source>
        <dbReference type="Proteomes" id="UP000626092"/>
    </source>
</evidence>
<sequence length="308" mass="34949">MEESKAAAYYDELSRKGEGAARFKQGLGFSSTSSAAFPTRVEDYGRNEVQSFCAKFVDNLAYEHKKVVLCIVYSNCCIQHLYFVSMGIKYSDDEVRTIRNHIIFGSSPEKGANMYLNKKQSQILEMPLIPIIISFLSYQMLDDGELRYIFYELDVWGCIMDQLVLSCFFFEQSAAERVKAKMKLQLSETAKKDATKGSGWERFEFDKDAPLDDEEIEAVEDDTALVKRIGQSFRFSAVETRREEHIKAAHDEAMFGASSIPPSVTTEDEIDQENKKDECSESAPATSLLSDTIIAKQQGSWRDRARKV</sequence>
<dbReference type="GO" id="GO:0005737">
    <property type="term" value="C:cytoplasm"/>
    <property type="evidence" value="ECO:0007669"/>
    <property type="project" value="TreeGrafter"/>
</dbReference>
<dbReference type="Proteomes" id="UP000626092">
    <property type="component" value="Unassembled WGS sequence"/>
</dbReference>
<gene>
    <name evidence="2" type="ORF">RHSIM_Rhsim12G0161000</name>
</gene>
<dbReference type="OrthoDB" id="1939205at2759"/>
<proteinExistence type="predicted"/>
<comment type="caution">
    <text evidence="2">The sequence shown here is derived from an EMBL/GenBank/DDBJ whole genome shotgun (WGS) entry which is preliminary data.</text>
</comment>
<organism evidence="2 3">
    <name type="scientific">Rhododendron simsii</name>
    <name type="common">Sims's rhododendron</name>
    <dbReference type="NCBI Taxonomy" id="118357"/>
    <lineage>
        <taxon>Eukaryota</taxon>
        <taxon>Viridiplantae</taxon>
        <taxon>Streptophyta</taxon>
        <taxon>Embryophyta</taxon>
        <taxon>Tracheophyta</taxon>
        <taxon>Spermatophyta</taxon>
        <taxon>Magnoliopsida</taxon>
        <taxon>eudicotyledons</taxon>
        <taxon>Gunneridae</taxon>
        <taxon>Pentapetalae</taxon>
        <taxon>asterids</taxon>
        <taxon>Ericales</taxon>
        <taxon>Ericaceae</taxon>
        <taxon>Ericoideae</taxon>
        <taxon>Rhodoreae</taxon>
        <taxon>Rhododendron</taxon>
    </lineage>
</organism>
<keyword evidence="3" id="KW-1185">Reference proteome</keyword>
<dbReference type="EMBL" id="WJXA01000012">
    <property type="protein sequence ID" value="KAF7123558.1"/>
    <property type="molecule type" value="Genomic_DNA"/>
</dbReference>
<dbReference type="InterPro" id="IPR034604">
    <property type="entry name" value="SRRP53"/>
</dbReference>
<dbReference type="GO" id="GO:0000380">
    <property type="term" value="P:alternative mRNA splicing, via spliceosome"/>
    <property type="evidence" value="ECO:0007669"/>
    <property type="project" value="InterPro"/>
</dbReference>
<protein>
    <submittedName>
        <fullName evidence="2">Uncharacterized protein</fullName>
    </submittedName>
</protein>
<feature type="region of interest" description="Disordered" evidence="1">
    <location>
        <begin position="257"/>
        <end position="291"/>
    </location>
</feature>
<dbReference type="GO" id="GO:0005634">
    <property type="term" value="C:nucleus"/>
    <property type="evidence" value="ECO:0007669"/>
    <property type="project" value="TreeGrafter"/>
</dbReference>
<name>A0A834L8D4_RHOSS</name>
<dbReference type="PANTHER" id="PTHR31968:SF4">
    <property type="entry name" value="SERINE_ARGININE-RELATED PROTEIN 53"/>
    <property type="match status" value="1"/>
</dbReference>
<reference evidence="2" key="1">
    <citation type="submission" date="2019-11" db="EMBL/GenBank/DDBJ databases">
        <authorList>
            <person name="Liu Y."/>
            <person name="Hou J."/>
            <person name="Li T.-Q."/>
            <person name="Guan C.-H."/>
            <person name="Wu X."/>
            <person name="Wu H.-Z."/>
            <person name="Ling F."/>
            <person name="Zhang R."/>
            <person name="Shi X.-G."/>
            <person name="Ren J.-P."/>
            <person name="Chen E.-F."/>
            <person name="Sun J.-M."/>
        </authorList>
    </citation>
    <scope>NUCLEOTIDE SEQUENCE</scope>
    <source>
        <strain evidence="2">Adult_tree_wgs_1</strain>
        <tissue evidence="2">Leaves</tissue>
    </source>
</reference>
<dbReference type="PANTHER" id="PTHR31968">
    <property type="entry name" value="SERINE/ARGININE-RELATED PROTEIN 53"/>
    <property type="match status" value="1"/>
</dbReference>